<evidence type="ECO:0000256" key="1">
    <source>
        <dbReference type="ARBA" id="ARBA00022722"/>
    </source>
</evidence>
<dbReference type="GO" id="GO:0005829">
    <property type="term" value="C:cytosol"/>
    <property type="evidence" value="ECO:0007669"/>
    <property type="project" value="TreeGrafter"/>
</dbReference>
<keyword evidence="3" id="KW-0269">Exonuclease</keyword>
<dbReference type="PANTHER" id="PTHR30231:SF4">
    <property type="entry name" value="PROTEIN NEN2"/>
    <property type="match status" value="1"/>
</dbReference>
<dbReference type="GO" id="GO:0003676">
    <property type="term" value="F:nucleic acid binding"/>
    <property type="evidence" value="ECO:0007669"/>
    <property type="project" value="InterPro"/>
</dbReference>
<feature type="domain" description="Exonuclease" evidence="4">
    <location>
        <begin position="1"/>
        <end position="185"/>
    </location>
</feature>
<dbReference type="InterPro" id="IPR036397">
    <property type="entry name" value="RNaseH_sf"/>
</dbReference>
<dbReference type="InterPro" id="IPR012337">
    <property type="entry name" value="RNaseH-like_sf"/>
</dbReference>
<dbReference type="Pfam" id="PF00929">
    <property type="entry name" value="RNase_T"/>
    <property type="match status" value="1"/>
</dbReference>
<dbReference type="PANTHER" id="PTHR30231">
    <property type="entry name" value="DNA POLYMERASE III SUBUNIT EPSILON"/>
    <property type="match status" value="1"/>
</dbReference>
<proteinExistence type="predicted"/>
<evidence type="ECO:0000256" key="2">
    <source>
        <dbReference type="ARBA" id="ARBA00022801"/>
    </source>
</evidence>
<comment type="caution">
    <text evidence="5">The sequence shown here is derived from an EMBL/GenBank/DDBJ whole genome shotgun (WGS) entry which is preliminary data.</text>
</comment>
<evidence type="ECO:0000259" key="4">
    <source>
        <dbReference type="SMART" id="SM00479"/>
    </source>
</evidence>
<sequence>MIVIDAEMSGLDPHANSIVSVGAVDLEDPSRQFYGECRVWEGAEIDPEGLAVNGFSEAQVLDPKKKSLEDLMREFFAWIEISTDRTLCGQNVALDRNFLNDSFRRADVPFRFAHRNVDTHSVAYAYFRLHDTEIPLKESDKQSALSLDKILEMLGLPPEPRPHIALNGALLEAEAFSRMVYGKNLLPEFAQYPVLKP</sequence>
<dbReference type="InterPro" id="IPR013520">
    <property type="entry name" value="Ribonucl_H"/>
</dbReference>
<dbReference type="SUPFAM" id="SSF53098">
    <property type="entry name" value="Ribonuclease H-like"/>
    <property type="match status" value="1"/>
</dbReference>
<gene>
    <name evidence="5" type="ORF">A2675_03615</name>
</gene>
<accession>A0A1G2S9X7</accession>
<name>A0A1G2S9X7_9BACT</name>
<evidence type="ECO:0000313" key="5">
    <source>
        <dbReference type="EMBL" id="OHA81528.1"/>
    </source>
</evidence>
<keyword evidence="2" id="KW-0378">Hydrolase</keyword>
<protein>
    <recommendedName>
        <fullName evidence="4">Exonuclease domain-containing protein</fullName>
    </recommendedName>
</protein>
<dbReference type="EMBL" id="MHUS01000010">
    <property type="protein sequence ID" value="OHA81528.1"/>
    <property type="molecule type" value="Genomic_DNA"/>
</dbReference>
<dbReference type="Gene3D" id="3.30.420.10">
    <property type="entry name" value="Ribonuclease H-like superfamily/Ribonuclease H"/>
    <property type="match status" value="1"/>
</dbReference>
<dbReference type="STRING" id="1802723.A2675_03615"/>
<dbReference type="SMART" id="SM00479">
    <property type="entry name" value="EXOIII"/>
    <property type="match status" value="1"/>
</dbReference>
<dbReference type="AlphaFoldDB" id="A0A1G2S9X7"/>
<evidence type="ECO:0000256" key="3">
    <source>
        <dbReference type="ARBA" id="ARBA00022839"/>
    </source>
</evidence>
<dbReference type="GO" id="GO:0008408">
    <property type="term" value="F:3'-5' exonuclease activity"/>
    <property type="evidence" value="ECO:0007669"/>
    <property type="project" value="TreeGrafter"/>
</dbReference>
<organism evidence="5 6">
    <name type="scientific">Candidatus Yonathbacteria bacterium RIFCSPHIGHO2_01_FULL_51_10</name>
    <dbReference type="NCBI Taxonomy" id="1802723"/>
    <lineage>
        <taxon>Bacteria</taxon>
        <taxon>Candidatus Yonathiibacteriota</taxon>
    </lineage>
</organism>
<keyword evidence="1" id="KW-0540">Nuclease</keyword>
<dbReference type="Proteomes" id="UP000176997">
    <property type="component" value="Unassembled WGS sequence"/>
</dbReference>
<reference evidence="5 6" key="1">
    <citation type="journal article" date="2016" name="Nat. Commun.">
        <title>Thousands of microbial genomes shed light on interconnected biogeochemical processes in an aquifer system.</title>
        <authorList>
            <person name="Anantharaman K."/>
            <person name="Brown C.T."/>
            <person name="Hug L.A."/>
            <person name="Sharon I."/>
            <person name="Castelle C.J."/>
            <person name="Probst A.J."/>
            <person name="Thomas B.C."/>
            <person name="Singh A."/>
            <person name="Wilkins M.J."/>
            <person name="Karaoz U."/>
            <person name="Brodie E.L."/>
            <person name="Williams K.H."/>
            <person name="Hubbard S.S."/>
            <person name="Banfield J.F."/>
        </authorList>
    </citation>
    <scope>NUCLEOTIDE SEQUENCE [LARGE SCALE GENOMIC DNA]</scope>
</reference>
<evidence type="ECO:0000313" key="6">
    <source>
        <dbReference type="Proteomes" id="UP000176997"/>
    </source>
</evidence>
<dbReference type="CDD" id="cd06127">
    <property type="entry name" value="DEDDh"/>
    <property type="match status" value="1"/>
</dbReference>